<accession>A0AA96EUY3</accession>
<evidence type="ECO:0000313" key="2">
    <source>
        <dbReference type="EMBL" id="WNM20548.1"/>
    </source>
</evidence>
<dbReference type="EMBL" id="CP134890">
    <property type="protein sequence ID" value="WNM20548.1"/>
    <property type="molecule type" value="Genomic_DNA"/>
</dbReference>
<evidence type="ECO:0000313" key="3">
    <source>
        <dbReference type="Proteomes" id="UP001304515"/>
    </source>
</evidence>
<keyword evidence="3" id="KW-1185">Reference proteome</keyword>
<organism evidence="1">
    <name type="scientific">Flavobacterium capsici</name>
    <dbReference type="NCBI Taxonomy" id="3075618"/>
    <lineage>
        <taxon>Bacteria</taxon>
        <taxon>Pseudomonadati</taxon>
        <taxon>Bacteroidota</taxon>
        <taxon>Flavobacteriia</taxon>
        <taxon>Flavobacteriales</taxon>
        <taxon>Flavobacteriaceae</taxon>
        <taxon>Flavobacterium</taxon>
    </lineage>
</organism>
<protein>
    <submittedName>
        <fullName evidence="1">DUF2490 domain-containing protein</fullName>
    </submittedName>
</protein>
<evidence type="ECO:0000313" key="1">
    <source>
        <dbReference type="EMBL" id="WNM19159.1"/>
    </source>
</evidence>
<dbReference type="KEGG" id="fcj:RN605_07570"/>
<dbReference type="RefSeq" id="WP_313323768.1">
    <property type="nucleotide sequence ID" value="NZ_CP134878.1"/>
</dbReference>
<sequence length="241" mass="28837">MKKFFILVFISISFFGFSQKTKQDQAVWFAYIGQYKASKKWGYQIEAQFRMDNDLGKSIQNLYRVGGIYFLPNKKSLAGGFSLVKTYNKTADDYLNENRYWEQFQLNHSWKQNEMVHRFRLEQRFVEMLDVDNTLLREMEFQNRFRYLNRNLFHLTNLKSGKEEIYLVLQNEVFLNTADNKVNSKFVDQNRLLIGLGINYQKSIRFELGYMNHYITSNSPTNLMRHTISLSLIQNLDLFKE</sequence>
<dbReference type="Pfam" id="PF10677">
    <property type="entry name" value="DUF2490"/>
    <property type="match status" value="1"/>
</dbReference>
<dbReference type="Proteomes" id="UP001304515">
    <property type="component" value="Chromosome"/>
</dbReference>
<dbReference type="AlphaFoldDB" id="A0AA96EUY3"/>
<gene>
    <name evidence="2" type="ORF">RN605_07570</name>
    <name evidence="1" type="ORF">RN608_00400</name>
</gene>
<name>A0AA96EUY3_9FLAO</name>
<dbReference type="InterPro" id="IPR019619">
    <property type="entry name" value="DUF2490"/>
</dbReference>
<proteinExistence type="predicted"/>
<accession>A0AA96J4I2</accession>
<reference evidence="1 3" key="1">
    <citation type="submission" date="2023-09" db="EMBL/GenBank/DDBJ databases">
        <title>Flavobacterium sp. a novel bacteria isolate from Pepper rhizosphere.</title>
        <authorList>
            <person name="Peng Y."/>
            <person name="Lee J."/>
        </authorList>
    </citation>
    <scope>NUCLEOTIDE SEQUENCE</scope>
    <source>
        <strain evidence="1">PMR2A8</strain>
        <strain evidence="2 3">PMTSA4</strain>
    </source>
</reference>
<dbReference type="EMBL" id="CP134878">
    <property type="protein sequence ID" value="WNM19159.1"/>
    <property type="molecule type" value="Genomic_DNA"/>
</dbReference>